<reference evidence="7 8" key="1">
    <citation type="submission" date="2019-03" db="EMBL/GenBank/DDBJ databases">
        <title>Deep-cultivation of Planctomycetes and their phenomic and genomic characterization uncovers novel biology.</title>
        <authorList>
            <person name="Wiegand S."/>
            <person name="Jogler M."/>
            <person name="Boedeker C."/>
            <person name="Pinto D."/>
            <person name="Vollmers J."/>
            <person name="Rivas-Marin E."/>
            <person name="Kohn T."/>
            <person name="Peeters S.H."/>
            <person name="Heuer A."/>
            <person name="Rast P."/>
            <person name="Oberbeckmann S."/>
            <person name="Bunk B."/>
            <person name="Jeske O."/>
            <person name="Meyerdierks A."/>
            <person name="Storesund J.E."/>
            <person name="Kallscheuer N."/>
            <person name="Luecker S."/>
            <person name="Lage O.M."/>
            <person name="Pohl T."/>
            <person name="Merkel B.J."/>
            <person name="Hornburger P."/>
            <person name="Mueller R.-W."/>
            <person name="Bruemmer F."/>
            <person name="Labrenz M."/>
            <person name="Spormann A.M."/>
            <person name="Op den Camp H."/>
            <person name="Overmann J."/>
            <person name="Amann R."/>
            <person name="Jetten M.S.M."/>
            <person name="Mascher T."/>
            <person name="Medema M.H."/>
            <person name="Devos D.P."/>
            <person name="Kaster A.-K."/>
            <person name="Ovreas L."/>
            <person name="Rohde M."/>
            <person name="Galperin M.Y."/>
            <person name="Jogler C."/>
        </authorList>
    </citation>
    <scope>NUCLEOTIDE SEQUENCE [LARGE SCALE GENOMIC DNA]</scope>
    <source>
        <strain evidence="7 8">Enr13</strain>
    </source>
</reference>
<dbReference type="InterPro" id="IPR011706">
    <property type="entry name" value="Cu-oxidase_C"/>
</dbReference>
<feature type="domain" description="Plastocyanin-like" evidence="6">
    <location>
        <begin position="138"/>
        <end position="244"/>
    </location>
</feature>
<keyword evidence="2 7" id="KW-0560">Oxidoreductase</keyword>
<dbReference type="Pfam" id="PF07731">
    <property type="entry name" value="Cu-oxidase_2"/>
    <property type="match status" value="1"/>
</dbReference>
<keyword evidence="1" id="KW-0479">Metal-binding</keyword>
<evidence type="ECO:0000259" key="6">
    <source>
        <dbReference type="Pfam" id="PF07732"/>
    </source>
</evidence>
<dbReference type="SUPFAM" id="SSF49503">
    <property type="entry name" value="Cupredoxins"/>
    <property type="match status" value="2"/>
</dbReference>
<dbReference type="RefSeq" id="WP_145388874.1">
    <property type="nucleotide sequence ID" value="NZ_CP037423.1"/>
</dbReference>
<dbReference type="GO" id="GO:0005507">
    <property type="term" value="F:copper ion binding"/>
    <property type="evidence" value="ECO:0007669"/>
    <property type="project" value="InterPro"/>
</dbReference>
<protein>
    <submittedName>
        <fullName evidence="7">Multicopper oxidase mco</fullName>
        <ecNumber evidence="7">1.-.-.-</ecNumber>
    </submittedName>
</protein>
<dbReference type="CDD" id="cd13860">
    <property type="entry name" value="CuRO_1_2dMco_1"/>
    <property type="match status" value="1"/>
</dbReference>
<dbReference type="InterPro" id="IPR006311">
    <property type="entry name" value="TAT_signal"/>
</dbReference>
<feature type="region of interest" description="Disordered" evidence="4">
    <location>
        <begin position="36"/>
        <end position="59"/>
    </location>
</feature>
<keyword evidence="8" id="KW-1185">Reference proteome</keyword>
<dbReference type="KEGG" id="snep:Enr13x_44180"/>
<evidence type="ECO:0000256" key="4">
    <source>
        <dbReference type="SAM" id="MobiDB-lite"/>
    </source>
</evidence>
<dbReference type="PROSITE" id="PS51318">
    <property type="entry name" value="TAT"/>
    <property type="match status" value="1"/>
</dbReference>
<dbReference type="PANTHER" id="PTHR11709">
    <property type="entry name" value="MULTI-COPPER OXIDASE"/>
    <property type="match status" value="1"/>
</dbReference>
<sequence>MPCPEDRRKFLKVGSFAAATGFVGNLLGRDANAQEPMQHSGMKQHDNMPQPVGNASARPEIPASSDVVAEYHGFSRFKPGRGLDPDSDYYIGKLVPGFRQASDGPAPFEAPDIPKLPYKMDGGVKVFELVPMAVQQEFHPGVKMNVYGYNGSMPGPTIEVTQGDRVRIIVTNELPEDTFVHWHGFELPVQYDGAATLTQNPIKPGKTKVFEFDIHEEGTFFYHSHVAMQEAFGQVGWFIVHPQKVFDPPVDRDFGLLFQNFQIPPTHTISDSWSMDWNWHTINGKSGPYTTPLVCKHGERVRVRLLNFAPMQHHPIHLHGHTFWVTSHEGARIPKSAWVPRNNELVGVAQASSFEFIANNPGDWIFHCHMIHHMMNHMVKQVGPRMRDDASVDQYLANLSSRPQVDASTDEKFATPGYPQKMQGMEMSEEFMKAIWSRKEVRGMRANYAMSVKGLMTVLRVLPDDLYELVMNSDQPVEKGAVFAEIVRRFGDPGKYEAAPKMMM</sequence>
<evidence type="ECO:0000259" key="5">
    <source>
        <dbReference type="Pfam" id="PF07731"/>
    </source>
</evidence>
<dbReference type="EC" id="1.-.-.-" evidence="7"/>
<accession>A0A518HUM2</accession>
<dbReference type="GO" id="GO:0016491">
    <property type="term" value="F:oxidoreductase activity"/>
    <property type="evidence" value="ECO:0007669"/>
    <property type="project" value="UniProtKB-KW"/>
</dbReference>
<dbReference type="InterPro" id="IPR011707">
    <property type="entry name" value="Cu-oxidase-like_N"/>
</dbReference>
<dbReference type="Proteomes" id="UP000319004">
    <property type="component" value="Chromosome"/>
</dbReference>
<dbReference type="AlphaFoldDB" id="A0A518HUM2"/>
<evidence type="ECO:0000256" key="1">
    <source>
        <dbReference type="ARBA" id="ARBA00022723"/>
    </source>
</evidence>
<evidence type="ECO:0000256" key="3">
    <source>
        <dbReference type="ARBA" id="ARBA00023008"/>
    </source>
</evidence>
<evidence type="ECO:0000313" key="8">
    <source>
        <dbReference type="Proteomes" id="UP000319004"/>
    </source>
</evidence>
<evidence type="ECO:0000313" key="7">
    <source>
        <dbReference type="EMBL" id="QDV44552.1"/>
    </source>
</evidence>
<organism evidence="7 8">
    <name type="scientific">Stieleria neptunia</name>
    <dbReference type="NCBI Taxonomy" id="2527979"/>
    <lineage>
        <taxon>Bacteria</taxon>
        <taxon>Pseudomonadati</taxon>
        <taxon>Planctomycetota</taxon>
        <taxon>Planctomycetia</taxon>
        <taxon>Pirellulales</taxon>
        <taxon>Pirellulaceae</taxon>
        <taxon>Stieleria</taxon>
    </lineage>
</organism>
<proteinExistence type="predicted"/>
<keyword evidence="3" id="KW-0186">Copper</keyword>
<dbReference type="CDD" id="cd04202">
    <property type="entry name" value="CuRO_D2_2dMcoN_like"/>
    <property type="match status" value="1"/>
</dbReference>
<dbReference type="OrthoDB" id="9757546at2"/>
<dbReference type="Gene3D" id="2.60.40.420">
    <property type="entry name" value="Cupredoxins - blue copper proteins"/>
    <property type="match status" value="1"/>
</dbReference>
<evidence type="ECO:0000256" key="2">
    <source>
        <dbReference type="ARBA" id="ARBA00023002"/>
    </source>
</evidence>
<name>A0A518HUM2_9BACT</name>
<gene>
    <name evidence="7" type="primary">mco</name>
    <name evidence="7" type="ORF">Enr13x_44180</name>
</gene>
<feature type="domain" description="Plastocyanin-like" evidence="5">
    <location>
        <begin position="268"/>
        <end position="382"/>
    </location>
</feature>
<dbReference type="Pfam" id="PF07732">
    <property type="entry name" value="Cu-oxidase_3"/>
    <property type="match status" value="1"/>
</dbReference>
<dbReference type="InterPro" id="IPR008972">
    <property type="entry name" value="Cupredoxin"/>
</dbReference>
<dbReference type="PANTHER" id="PTHR11709:SF394">
    <property type="entry name" value="FI03373P-RELATED"/>
    <property type="match status" value="1"/>
</dbReference>
<dbReference type="EMBL" id="CP037423">
    <property type="protein sequence ID" value="QDV44552.1"/>
    <property type="molecule type" value="Genomic_DNA"/>
</dbReference>
<dbReference type="InterPro" id="IPR045087">
    <property type="entry name" value="Cu-oxidase_fam"/>
</dbReference>